<evidence type="ECO:0000313" key="2">
    <source>
        <dbReference type="Proteomes" id="UP001500274"/>
    </source>
</evidence>
<reference evidence="1 2" key="1">
    <citation type="journal article" date="2019" name="Int. J. Syst. Evol. Microbiol.">
        <title>The Global Catalogue of Microorganisms (GCM) 10K type strain sequencing project: providing services to taxonomists for standard genome sequencing and annotation.</title>
        <authorList>
            <consortium name="The Broad Institute Genomics Platform"/>
            <consortium name="The Broad Institute Genome Sequencing Center for Infectious Disease"/>
            <person name="Wu L."/>
            <person name="Ma J."/>
        </authorList>
    </citation>
    <scope>NUCLEOTIDE SEQUENCE [LARGE SCALE GENOMIC DNA]</scope>
    <source>
        <strain evidence="1 2">JCM 16365</strain>
    </source>
</reference>
<keyword evidence="2" id="KW-1185">Reference proteome</keyword>
<proteinExistence type="predicted"/>
<dbReference type="RefSeq" id="WP_344230133.1">
    <property type="nucleotide sequence ID" value="NZ_BAAARI010000016.1"/>
</dbReference>
<organism evidence="1 2">
    <name type="scientific">Microbacterium binotii</name>
    <dbReference type="NCBI Taxonomy" id="462710"/>
    <lineage>
        <taxon>Bacteria</taxon>
        <taxon>Bacillati</taxon>
        <taxon>Actinomycetota</taxon>
        <taxon>Actinomycetes</taxon>
        <taxon>Micrococcales</taxon>
        <taxon>Microbacteriaceae</taxon>
        <taxon>Microbacterium</taxon>
    </lineage>
</organism>
<dbReference type="EMBL" id="BAAARI010000016">
    <property type="protein sequence ID" value="GAA2585648.1"/>
    <property type="molecule type" value="Genomic_DNA"/>
</dbReference>
<gene>
    <name evidence="1" type="ORF">GCM10009862_25900</name>
</gene>
<dbReference type="Proteomes" id="UP001500274">
    <property type="component" value="Unassembled WGS sequence"/>
</dbReference>
<protein>
    <submittedName>
        <fullName evidence="1">Uncharacterized protein</fullName>
    </submittedName>
</protein>
<name>A0ABN3PI46_9MICO</name>
<accession>A0ABN3PI46</accession>
<evidence type="ECO:0000313" key="1">
    <source>
        <dbReference type="EMBL" id="GAA2585648.1"/>
    </source>
</evidence>
<sequence>MLPIVRETCRGLLTGAGIATLDAAQILMSWSHAGRCRDHAALADTAVMSVISAQLK</sequence>
<comment type="caution">
    <text evidence="1">The sequence shown here is derived from an EMBL/GenBank/DDBJ whole genome shotgun (WGS) entry which is preliminary data.</text>
</comment>